<organism evidence="4 5">
    <name type="scientific">Jutongia huaianensis</name>
    <dbReference type="NCBI Taxonomy" id="2763668"/>
    <lineage>
        <taxon>Bacteria</taxon>
        <taxon>Bacillati</taxon>
        <taxon>Bacillota</taxon>
        <taxon>Clostridia</taxon>
        <taxon>Lachnospirales</taxon>
        <taxon>Lachnospiraceae</taxon>
        <taxon>Jutongia</taxon>
    </lineage>
</organism>
<dbReference type="Gene3D" id="3.90.550.10">
    <property type="entry name" value="Spore Coat Polysaccharide Biosynthesis Protein SpsA, Chain A"/>
    <property type="match status" value="1"/>
</dbReference>
<dbReference type="InterPro" id="IPR050748">
    <property type="entry name" value="Glycosyltrans_8_dom-fam"/>
</dbReference>
<dbReference type="PANTHER" id="PTHR13778:SF47">
    <property type="entry name" value="LIPOPOLYSACCHARIDE 1,3-GALACTOSYLTRANSFERASE"/>
    <property type="match status" value="1"/>
</dbReference>
<dbReference type="EMBL" id="JACRSX010000005">
    <property type="protein sequence ID" value="MBC8562141.1"/>
    <property type="molecule type" value="Genomic_DNA"/>
</dbReference>
<evidence type="ECO:0000313" key="5">
    <source>
        <dbReference type="Proteomes" id="UP000606193"/>
    </source>
</evidence>
<keyword evidence="5" id="KW-1185">Reference proteome</keyword>
<keyword evidence="3" id="KW-0479">Metal-binding</keyword>
<gene>
    <name evidence="4" type="ORF">H8704_05775</name>
</gene>
<reference evidence="4 5" key="1">
    <citation type="submission" date="2020-08" db="EMBL/GenBank/DDBJ databases">
        <title>Genome public.</title>
        <authorList>
            <person name="Liu C."/>
            <person name="Sun Q."/>
        </authorList>
    </citation>
    <scope>NUCLEOTIDE SEQUENCE [LARGE SCALE GENOMIC DNA]</scope>
    <source>
        <strain evidence="4 5">NSJ-37</strain>
    </source>
</reference>
<sequence length="298" mass="35572">MEAIQPACIPVNLCFAANEKYARHLAAALYSVLKNRDTKRLYDVLILHKDISEESQKRILEMEKEGNVFIRFISMEQYEKQVAYDVGAYYSVETNYRLFLFGEMFAKYDRILYLDCDLIVEGDISGLYDVELGDCEAAAVRSEDFRLLSKIKKPIFMDRFPYNVDNYRTDALGMKTPENYFNAGVLVMDLKKVRQRITQKQVFEILHRHNYYYNDQDVLNIVFDGRVKNVDCRWNYMTYIPEQLAKENVNNRKLFEELYRENPCIIHYTSAEKPWNSETKVFGDRYWKYRKEMERKYA</sequence>
<name>A0ABR7N0I4_9FIRM</name>
<proteinExistence type="predicted"/>
<dbReference type="CDD" id="cd04194">
    <property type="entry name" value="GT8_A4GalT_like"/>
    <property type="match status" value="1"/>
</dbReference>
<protein>
    <submittedName>
        <fullName evidence="4">Glycosyltransferase family 8 protein</fullName>
    </submittedName>
</protein>
<evidence type="ECO:0000313" key="4">
    <source>
        <dbReference type="EMBL" id="MBC8562141.1"/>
    </source>
</evidence>
<evidence type="ECO:0000256" key="3">
    <source>
        <dbReference type="ARBA" id="ARBA00022723"/>
    </source>
</evidence>
<keyword evidence="1" id="KW-0328">Glycosyltransferase</keyword>
<evidence type="ECO:0000256" key="2">
    <source>
        <dbReference type="ARBA" id="ARBA00022679"/>
    </source>
</evidence>
<dbReference type="Proteomes" id="UP000606193">
    <property type="component" value="Unassembled WGS sequence"/>
</dbReference>
<dbReference type="InterPro" id="IPR029044">
    <property type="entry name" value="Nucleotide-diphossugar_trans"/>
</dbReference>
<accession>A0ABR7N0I4</accession>
<dbReference type="RefSeq" id="WP_249297652.1">
    <property type="nucleotide sequence ID" value="NZ_JACRSX010000005.1"/>
</dbReference>
<comment type="caution">
    <text evidence="4">The sequence shown here is derived from an EMBL/GenBank/DDBJ whole genome shotgun (WGS) entry which is preliminary data.</text>
</comment>
<dbReference type="PANTHER" id="PTHR13778">
    <property type="entry name" value="GLYCOSYLTRANSFERASE 8 DOMAIN-CONTAINING PROTEIN"/>
    <property type="match status" value="1"/>
</dbReference>
<evidence type="ECO:0000256" key="1">
    <source>
        <dbReference type="ARBA" id="ARBA00022676"/>
    </source>
</evidence>
<dbReference type="InterPro" id="IPR002495">
    <property type="entry name" value="Glyco_trans_8"/>
</dbReference>
<dbReference type="Pfam" id="PF01501">
    <property type="entry name" value="Glyco_transf_8"/>
    <property type="match status" value="1"/>
</dbReference>
<dbReference type="SUPFAM" id="SSF53448">
    <property type="entry name" value="Nucleotide-diphospho-sugar transferases"/>
    <property type="match status" value="1"/>
</dbReference>
<keyword evidence="2" id="KW-0808">Transferase</keyword>